<evidence type="ECO:0000256" key="1">
    <source>
        <dbReference type="SAM" id="MobiDB-lite"/>
    </source>
</evidence>
<dbReference type="GO" id="GO:0008235">
    <property type="term" value="F:metalloexopeptidase activity"/>
    <property type="evidence" value="ECO:0007669"/>
    <property type="project" value="InterPro"/>
</dbReference>
<reference evidence="3" key="1">
    <citation type="submission" date="2022-10" db="EMBL/GenBank/DDBJ databases">
        <title>The WGS of Solirubrobacter phytolaccae KCTC 29190.</title>
        <authorList>
            <person name="Jiang Z."/>
        </authorList>
    </citation>
    <scope>NUCLEOTIDE SEQUENCE</scope>
    <source>
        <strain evidence="3">KCTC 29190</strain>
    </source>
</reference>
<dbReference type="EMBL" id="JAPDDP010000024">
    <property type="protein sequence ID" value="MDA0181662.1"/>
    <property type="molecule type" value="Genomic_DNA"/>
</dbReference>
<evidence type="ECO:0000313" key="4">
    <source>
        <dbReference type="Proteomes" id="UP001147653"/>
    </source>
</evidence>
<organism evidence="3 4">
    <name type="scientific">Solirubrobacter phytolaccae</name>
    <dbReference type="NCBI Taxonomy" id="1404360"/>
    <lineage>
        <taxon>Bacteria</taxon>
        <taxon>Bacillati</taxon>
        <taxon>Actinomycetota</taxon>
        <taxon>Thermoleophilia</taxon>
        <taxon>Solirubrobacterales</taxon>
        <taxon>Solirubrobacteraceae</taxon>
        <taxon>Solirubrobacter</taxon>
    </lineage>
</organism>
<dbReference type="Gene3D" id="3.40.630.10">
    <property type="entry name" value="Zn peptidases"/>
    <property type="match status" value="1"/>
</dbReference>
<evidence type="ECO:0000313" key="3">
    <source>
        <dbReference type="EMBL" id="MDA0181662.1"/>
    </source>
</evidence>
<dbReference type="AlphaFoldDB" id="A0A9X3NI53"/>
<gene>
    <name evidence="3" type="ORF">OJ997_15255</name>
</gene>
<name>A0A9X3NI53_9ACTN</name>
<dbReference type="RefSeq" id="WP_270026011.1">
    <property type="nucleotide sequence ID" value="NZ_JAPDDP010000024.1"/>
</dbReference>
<feature type="domain" description="Peptidase M28" evidence="2">
    <location>
        <begin position="104"/>
        <end position="299"/>
    </location>
</feature>
<dbReference type="SUPFAM" id="SSF53187">
    <property type="entry name" value="Zn-dependent exopeptidases"/>
    <property type="match status" value="1"/>
</dbReference>
<accession>A0A9X3NI53</accession>
<dbReference type="Proteomes" id="UP001147653">
    <property type="component" value="Unassembled WGS sequence"/>
</dbReference>
<proteinExistence type="predicted"/>
<dbReference type="InterPro" id="IPR045175">
    <property type="entry name" value="M28_fam"/>
</dbReference>
<dbReference type="PANTHER" id="PTHR12147">
    <property type="entry name" value="METALLOPEPTIDASE M28 FAMILY MEMBER"/>
    <property type="match status" value="1"/>
</dbReference>
<dbReference type="InterPro" id="IPR007484">
    <property type="entry name" value="Peptidase_M28"/>
</dbReference>
<dbReference type="Pfam" id="PF04389">
    <property type="entry name" value="Peptidase_M28"/>
    <property type="match status" value="1"/>
</dbReference>
<protein>
    <submittedName>
        <fullName evidence="3">M28 family metallopeptidase</fullName>
    </submittedName>
</protein>
<evidence type="ECO:0000259" key="2">
    <source>
        <dbReference type="Pfam" id="PF04389"/>
    </source>
</evidence>
<dbReference type="PANTHER" id="PTHR12147:SF26">
    <property type="entry name" value="PEPTIDASE M28 DOMAIN-CONTAINING PROTEIN"/>
    <property type="match status" value="1"/>
</dbReference>
<feature type="region of interest" description="Disordered" evidence="1">
    <location>
        <begin position="18"/>
        <end position="51"/>
    </location>
</feature>
<dbReference type="GO" id="GO:0006508">
    <property type="term" value="P:proteolysis"/>
    <property type="evidence" value="ECO:0007669"/>
    <property type="project" value="InterPro"/>
</dbReference>
<sequence>MLATLMCAVALAACGGDDPAAPVESSTPQTSAPDVRPTETPTATAAGVARKDRFDEDRAWKQLEYQVNLGPRPAGSPELKKLAGYIKARIPRGKFESVPGGLTNVVGEIPGKGKAIVLAAHYDTKDIPGFVGANDGAGGTAAVLEIARVMKGMKRPKNAPPIRFVFFDGEEATDDNDFYGTGVRGSKAYADKHAKDVKELVLLDFVADKDLSIPREESSDEKMWARLRKAAEQVGSASVFPEESQGVVLDDHTPFIRKGIPSIDLIDFTFECWHQTCDDLTAVSKESLDLSGEAVLQYMLTAWKSKA</sequence>
<keyword evidence="4" id="KW-1185">Reference proteome</keyword>
<comment type="caution">
    <text evidence="3">The sequence shown here is derived from an EMBL/GenBank/DDBJ whole genome shotgun (WGS) entry which is preliminary data.</text>
</comment>